<dbReference type="RefSeq" id="XP_070021271.1">
    <property type="nucleotide sequence ID" value="XM_070165170.1"/>
</dbReference>
<organism evidence="1 2">
    <name type="scientific">Nicotiana sylvestris</name>
    <name type="common">Wood tobacco</name>
    <name type="synonym">South American tobacco</name>
    <dbReference type="NCBI Taxonomy" id="4096"/>
    <lineage>
        <taxon>Eukaryota</taxon>
        <taxon>Viridiplantae</taxon>
        <taxon>Streptophyta</taxon>
        <taxon>Embryophyta</taxon>
        <taxon>Tracheophyta</taxon>
        <taxon>Spermatophyta</taxon>
        <taxon>Magnoliopsida</taxon>
        <taxon>eudicotyledons</taxon>
        <taxon>Gunneridae</taxon>
        <taxon>Pentapetalae</taxon>
        <taxon>asterids</taxon>
        <taxon>lamiids</taxon>
        <taxon>Solanales</taxon>
        <taxon>Solanaceae</taxon>
        <taxon>Nicotianoideae</taxon>
        <taxon>Nicotianeae</taxon>
        <taxon>Nicotiana</taxon>
    </lineage>
</organism>
<accession>A0A1U7WA11</accession>
<name>A0A1U7WA11_NICSY</name>
<protein>
    <submittedName>
        <fullName evidence="2">Uncharacterized protein LOC104226520 isoform X1</fullName>
    </submittedName>
</protein>
<keyword evidence="1" id="KW-1185">Reference proteome</keyword>
<reference evidence="1" key="1">
    <citation type="journal article" date="2013" name="Genome Biol.">
        <title>Reference genomes and transcriptomes of Nicotiana sylvestris and Nicotiana tomentosiformis.</title>
        <authorList>
            <person name="Sierro N."/>
            <person name="Battey J.N."/>
            <person name="Ouadi S."/>
            <person name="Bovet L."/>
            <person name="Goepfert S."/>
            <person name="Bakaher N."/>
            <person name="Peitsch M.C."/>
            <person name="Ivanov N.V."/>
        </authorList>
    </citation>
    <scope>NUCLEOTIDE SEQUENCE [LARGE SCALE GENOMIC DNA]</scope>
</reference>
<dbReference type="GeneID" id="104226520"/>
<evidence type="ECO:0000313" key="2">
    <source>
        <dbReference type="RefSeq" id="XP_009776832.1"/>
    </source>
</evidence>
<sequence length="277" mass="31069">MEIRPTQGQRARNLLGLFYHHNWTKFVQQPDEFIPILVQEFYSSIDNDGNYTWVRASQGDTTGPRHAERAALDQIQVREGQAQVIQADLDPPQPRRERKNVVEGSRRLEDQMMTMIGRQEQLQHDMAVMRNIQERTFAHSTSMLQSLEALVGNLVNTYQITNPHTFFPYTGQQGNMVAPLPPAGNLQLEVLPPLPPINISDLQGIDGTNYTGNYIPTEELDPFQLFPTAGDFGGSSQVLDPHMFGDLGIVPESVAQETNATSVSMDPLIVSAHSFRE</sequence>
<reference evidence="2" key="2">
    <citation type="submission" date="2025-08" db="UniProtKB">
        <authorList>
            <consortium name="RefSeq"/>
        </authorList>
    </citation>
    <scope>IDENTIFICATION</scope>
    <source>
        <tissue evidence="2">Leaf</tissue>
    </source>
</reference>
<dbReference type="Proteomes" id="UP000189701">
    <property type="component" value="Unplaced"/>
</dbReference>
<dbReference type="RefSeq" id="XP_009776832.1">
    <property type="nucleotide sequence ID" value="XM_009778530.1"/>
</dbReference>
<evidence type="ECO:0000313" key="1">
    <source>
        <dbReference type="Proteomes" id="UP000189701"/>
    </source>
</evidence>
<dbReference type="AlphaFoldDB" id="A0A1U7WA11"/>
<gene>
    <name evidence="2" type="primary">LOC104226520</name>
</gene>
<proteinExistence type="predicted"/>